<comment type="function">
    <text evidence="5">Acetylates the N-terminal alanine of ribosomal protein bS18.</text>
</comment>
<dbReference type="CDD" id="cd04301">
    <property type="entry name" value="NAT_SF"/>
    <property type="match status" value="1"/>
</dbReference>
<comment type="catalytic activity">
    <reaction evidence="5">
        <text>N-terminal L-alanyl-[ribosomal protein bS18] + acetyl-CoA = N-terminal N(alpha)-acetyl-L-alanyl-[ribosomal protein bS18] + CoA + H(+)</text>
        <dbReference type="Rhea" id="RHEA:43756"/>
        <dbReference type="Rhea" id="RHEA-COMP:10676"/>
        <dbReference type="Rhea" id="RHEA-COMP:10677"/>
        <dbReference type="ChEBI" id="CHEBI:15378"/>
        <dbReference type="ChEBI" id="CHEBI:57287"/>
        <dbReference type="ChEBI" id="CHEBI:57288"/>
        <dbReference type="ChEBI" id="CHEBI:64718"/>
        <dbReference type="ChEBI" id="CHEBI:83683"/>
        <dbReference type="EC" id="2.3.1.266"/>
    </reaction>
</comment>
<dbReference type="SUPFAM" id="SSF55729">
    <property type="entry name" value="Acyl-CoA N-acyltransferases (Nat)"/>
    <property type="match status" value="1"/>
</dbReference>
<proteinExistence type="inferred from homology"/>
<dbReference type="EMBL" id="AP027266">
    <property type="protein sequence ID" value="BDW84293.1"/>
    <property type="molecule type" value="Genomic_DNA"/>
</dbReference>
<dbReference type="InterPro" id="IPR000182">
    <property type="entry name" value="GNAT_dom"/>
</dbReference>
<dbReference type="PANTHER" id="PTHR43420">
    <property type="entry name" value="ACETYLTRANSFERASE"/>
    <property type="match status" value="1"/>
</dbReference>
<feature type="domain" description="N-acetyltransferase" evidence="6">
    <location>
        <begin position="1"/>
        <end position="139"/>
    </location>
</feature>
<dbReference type="InterPro" id="IPR050680">
    <property type="entry name" value="YpeA/RimI_acetyltransf"/>
</dbReference>
<evidence type="ECO:0000313" key="8">
    <source>
        <dbReference type="Proteomes" id="UP001337723"/>
    </source>
</evidence>
<evidence type="ECO:0000256" key="5">
    <source>
        <dbReference type="RuleBase" id="RU363094"/>
    </source>
</evidence>
<dbReference type="InterPro" id="IPR006464">
    <property type="entry name" value="AcTrfase_RimI/Ard1"/>
</dbReference>
<dbReference type="Proteomes" id="UP001337723">
    <property type="component" value="Chromosome"/>
</dbReference>
<comment type="subcellular location">
    <subcellularLocation>
        <location evidence="5">Cytoplasm</location>
    </subcellularLocation>
</comment>
<evidence type="ECO:0000256" key="4">
    <source>
        <dbReference type="ARBA" id="ARBA00023315"/>
    </source>
</evidence>
<dbReference type="NCBIfam" id="TIGR01575">
    <property type="entry name" value="rimI"/>
    <property type="match status" value="1"/>
</dbReference>
<keyword evidence="3" id="KW-0808">Transferase</keyword>
<evidence type="ECO:0000256" key="1">
    <source>
        <dbReference type="ARBA" id="ARBA00005395"/>
    </source>
</evidence>
<accession>A0AA48H9Q0</accession>
<evidence type="ECO:0000256" key="2">
    <source>
        <dbReference type="ARBA" id="ARBA00022490"/>
    </source>
</evidence>
<dbReference type="PANTHER" id="PTHR43420:SF44">
    <property type="entry name" value="ACETYLTRANSFERASE YPEA"/>
    <property type="match status" value="1"/>
</dbReference>
<dbReference type="RefSeq" id="WP_338274044.1">
    <property type="nucleotide sequence ID" value="NZ_AP027266.1"/>
</dbReference>
<keyword evidence="8" id="KW-1185">Reference proteome</keyword>
<dbReference type="Gene3D" id="3.40.630.30">
    <property type="match status" value="1"/>
</dbReference>
<dbReference type="GO" id="GO:0005737">
    <property type="term" value="C:cytoplasm"/>
    <property type="evidence" value="ECO:0007669"/>
    <property type="project" value="UniProtKB-SubCell"/>
</dbReference>
<dbReference type="Pfam" id="PF00583">
    <property type="entry name" value="Acetyltransf_1"/>
    <property type="match status" value="1"/>
</dbReference>
<dbReference type="GO" id="GO:0008999">
    <property type="term" value="F:protein-N-terminal-alanine acetyltransferase activity"/>
    <property type="evidence" value="ECO:0007669"/>
    <property type="project" value="UniProtKB-EC"/>
</dbReference>
<organism evidence="7 8">
    <name type="scientific">Roseicyclus marinus</name>
    <dbReference type="NCBI Taxonomy" id="2161673"/>
    <lineage>
        <taxon>Bacteria</taxon>
        <taxon>Pseudomonadati</taxon>
        <taxon>Pseudomonadota</taxon>
        <taxon>Alphaproteobacteria</taxon>
        <taxon>Rhodobacterales</taxon>
        <taxon>Roseobacteraceae</taxon>
        <taxon>Roseicyclus</taxon>
    </lineage>
</organism>
<protein>
    <recommendedName>
        <fullName evidence="5">[Ribosomal protein bS18]-alanine N-acetyltransferase</fullName>
        <ecNumber evidence="5">2.3.1.266</ecNumber>
    </recommendedName>
</protein>
<sequence>MTPARRAAIHAAAFAGRGQIWSEADFTAFDAAPATYSVFGEDMGFALIRVIAPEAELLTLAVDPAAQGHGLGRKILVAAMDIAARHGAEEMFLEVAEDNIPARALYARMGFAESGRRRGYYARPGTAAVDAILMTCSLSAEKSGKPFKN</sequence>
<keyword evidence="2 5" id="KW-0963">Cytoplasm</keyword>
<dbReference type="PROSITE" id="PS51186">
    <property type="entry name" value="GNAT"/>
    <property type="match status" value="1"/>
</dbReference>
<gene>
    <name evidence="7" type="ORF">MACH21_04700</name>
</gene>
<evidence type="ECO:0000313" key="7">
    <source>
        <dbReference type="EMBL" id="BDW84293.1"/>
    </source>
</evidence>
<comment type="similarity">
    <text evidence="1 5">Belongs to the acetyltransferase family. RimI subfamily.</text>
</comment>
<name>A0AA48H9Q0_9RHOB</name>
<keyword evidence="4" id="KW-0012">Acyltransferase</keyword>
<evidence type="ECO:0000259" key="6">
    <source>
        <dbReference type="PROSITE" id="PS51186"/>
    </source>
</evidence>
<reference evidence="7 8" key="1">
    <citation type="submission" date="2023-01" db="EMBL/GenBank/DDBJ databases">
        <title>Complete genome sequence of Roseicyclus marinus strain Dej080120_10.</title>
        <authorList>
            <person name="Ueki S."/>
            <person name="Maruyama F."/>
        </authorList>
    </citation>
    <scope>NUCLEOTIDE SEQUENCE [LARGE SCALE GENOMIC DNA]</scope>
    <source>
        <strain evidence="7 8">Dej080120_10</strain>
    </source>
</reference>
<dbReference type="KEGG" id="rmai:MACH21_04700"/>
<evidence type="ECO:0000256" key="3">
    <source>
        <dbReference type="ARBA" id="ARBA00022679"/>
    </source>
</evidence>
<dbReference type="EC" id="2.3.1.266" evidence="5"/>
<dbReference type="InterPro" id="IPR016181">
    <property type="entry name" value="Acyl_CoA_acyltransferase"/>
</dbReference>
<dbReference type="AlphaFoldDB" id="A0AA48H9Q0"/>